<organism evidence="2 3">
    <name type="scientific">Lynx pardinus</name>
    <name type="common">Iberian lynx</name>
    <name type="synonym">Felis pardina</name>
    <dbReference type="NCBI Taxonomy" id="191816"/>
    <lineage>
        <taxon>Eukaryota</taxon>
        <taxon>Metazoa</taxon>
        <taxon>Chordata</taxon>
        <taxon>Craniata</taxon>
        <taxon>Vertebrata</taxon>
        <taxon>Euteleostomi</taxon>
        <taxon>Mammalia</taxon>
        <taxon>Eutheria</taxon>
        <taxon>Laurasiatheria</taxon>
        <taxon>Carnivora</taxon>
        <taxon>Feliformia</taxon>
        <taxon>Felidae</taxon>
        <taxon>Felinae</taxon>
        <taxon>Lynx</taxon>
    </lineage>
</organism>
<dbReference type="GO" id="GO:0005840">
    <property type="term" value="C:ribosome"/>
    <property type="evidence" value="ECO:0007669"/>
    <property type="project" value="UniProtKB-KW"/>
</dbReference>
<feature type="signal peptide" evidence="1">
    <location>
        <begin position="1"/>
        <end position="28"/>
    </location>
</feature>
<feature type="chain" id="PRO_5019837806" evidence="1">
    <location>
        <begin position="29"/>
        <end position="50"/>
    </location>
</feature>
<keyword evidence="1" id="KW-0732">Signal</keyword>
<evidence type="ECO:0000313" key="3">
    <source>
        <dbReference type="Proteomes" id="UP000386466"/>
    </source>
</evidence>
<evidence type="ECO:0000313" key="2">
    <source>
        <dbReference type="EMBL" id="VFV41389.1"/>
    </source>
</evidence>
<feature type="non-terminal residue" evidence="2">
    <location>
        <position position="1"/>
    </location>
</feature>
<dbReference type="Gene3D" id="2.30.30.770">
    <property type="match status" value="1"/>
</dbReference>
<gene>
    <name evidence="2" type="ORF">LYPA_23C007636</name>
</gene>
<dbReference type="InterPro" id="IPR038655">
    <property type="entry name" value="Ribosomal_eL27_sf"/>
</dbReference>
<dbReference type="EMBL" id="CAAGRJ010030236">
    <property type="protein sequence ID" value="VFV41389.1"/>
    <property type="molecule type" value="Genomic_DNA"/>
</dbReference>
<keyword evidence="3" id="KW-1185">Reference proteome</keyword>
<evidence type="ECO:0000256" key="1">
    <source>
        <dbReference type="SAM" id="SignalP"/>
    </source>
</evidence>
<sequence length="50" mass="5367">LKCLLKFMAPQTLVLVLALAQCYSGCKAAIVKNIDDGTSDHPYSHALSCD</sequence>
<keyword evidence="2" id="KW-0687">Ribonucleoprotein</keyword>
<name>A0A485PBI0_LYNPA</name>
<protein>
    <submittedName>
        <fullName evidence="2">60s ribosomal protein l27-like</fullName>
    </submittedName>
</protein>
<keyword evidence="2" id="KW-0689">Ribosomal protein</keyword>
<reference evidence="2 3" key="1">
    <citation type="submission" date="2019-01" db="EMBL/GenBank/DDBJ databases">
        <authorList>
            <person name="Alioto T."/>
            <person name="Alioto T."/>
        </authorList>
    </citation>
    <scope>NUCLEOTIDE SEQUENCE [LARGE SCALE GENOMIC DNA]</scope>
</reference>
<proteinExistence type="predicted"/>
<dbReference type="AlphaFoldDB" id="A0A485PBI0"/>
<accession>A0A485PBI0</accession>
<dbReference type="Proteomes" id="UP000386466">
    <property type="component" value="Unassembled WGS sequence"/>
</dbReference>